<evidence type="ECO:0000256" key="1">
    <source>
        <dbReference type="ARBA" id="ARBA00038479"/>
    </source>
</evidence>
<evidence type="ECO:0000313" key="4">
    <source>
        <dbReference type="Proteomes" id="UP000828390"/>
    </source>
</evidence>
<dbReference type="HAMAP" id="MF_01187">
    <property type="entry name" value="UPF0434"/>
    <property type="match status" value="1"/>
</dbReference>
<proteinExistence type="inferred from homology"/>
<gene>
    <name evidence="3" type="ORF">DPMN_179753</name>
</gene>
<dbReference type="Gene3D" id="2.20.25.10">
    <property type="match status" value="1"/>
</dbReference>
<dbReference type="AlphaFoldDB" id="A0A9D4EEM9"/>
<dbReference type="InterPro" id="IPR005651">
    <property type="entry name" value="Trm112-like"/>
</dbReference>
<dbReference type="PANTHER" id="PTHR33505">
    <property type="entry name" value="ZGC:162634"/>
    <property type="match status" value="1"/>
</dbReference>
<organism evidence="3 4">
    <name type="scientific">Dreissena polymorpha</name>
    <name type="common">Zebra mussel</name>
    <name type="synonym">Mytilus polymorpha</name>
    <dbReference type="NCBI Taxonomy" id="45954"/>
    <lineage>
        <taxon>Eukaryota</taxon>
        <taxon>Metazoa</taxon>
        <taxon>Spiralia</taxon>
        <taxon>Lophotrochozoa</taxon>
        <taxon>Mollusca</taxon>
        <taxon>Bivalvia</taxon>
        <taxon>Autobranchia</taxon>
        <taxon>Heteroconchia</taxon>
        <taxon>Euheterodonta</taxon>
        <taxon>Imparidentia</taxon>
        <taxon>Neoheterodontei</taxon>
        <taxon>Myida</taxon>
        <taxon>Dreissenoidea</taxon>
        <taxon>Dreissenidae</taxon>
        <taxon>Dreissena</taxon>
    </lineage>
</organism>
<dbReference type="PANTHER" id="PTHR33505:SF4">
    <property type="entry name" value="PROTEIN PREY, MITOCHONDRIAL"/>
    <property type="match status" value="1"/>
</dbReference>
<accession>A0A9D4EEM9</accession>
<comment type="similarity">
    <text evidence="1">Belongs to the PREY family.</text>
</comment>
<reference evidence="3" key="2">
    <citation type="submission" date="2020-11" db="EMBL/GenBank/DDBJ databases">
        <authorList>
            <person name="McCartney M.A."/>
            <person name="Auch B."/>
            <person name="Kono T."/>
            <person name="Mallez S."/>
            <person name="Becker A."/>
            <person name="Gohl D.M."/>
            <person name="Silverstein K.A.T."/>
            <person name="Koren S."/>
            <person name="Bechman K.B."/>
            <person name="Herman A."/>
            <person name="Abrahante J.E."/>
            <person name="Garbe J."/>
        </authorList>
    </citation>
    <scope>NUCLEOTIDE SEQUENCE</scope>
    <source>
        <strain evidence="3">Duluth1</strain>
        <tissue evidence="3">Whole animal</tissue>
    </source>
</reference>
<dbReference type="Pfam" id="PF03966">
    <property type="entry name" value="Trm112p"/>
    <property type="match status" value="1"/>
</dbReference>
<dbReference type="Proteomes" id="UP000828390">
    <property type="component" value="Unassembled WGS sequence"/>
</dbReference>
<keyword evidence="4" id="KW-1185">Reference proteome</keyword>
<reference evidence="3" key="1">
    <citation type="journal article" date="2019" name="bioRxiv">
        <title>The Genome of the Zebra Mussel, Dreissena polymorpha: A Resource for Invasive Species Research.</title>
        <authorList>
            <person name="McCartney M.A."/>
            <person name="Auch B."/>
            <person name="Kono T."/>
            <person name="Mallez S."/>
            <person name="Zhang Y."/>
            <person name="Obille A."/>
            <person name="Becker A."/>
            <person name="Abrahante J.E."/>
            <person name="Garbe J."/>
            <person name="Badalamenti J.P."/>
            <person name="Herman A."/>
            <person name="Mangelson H."/>
            <person name="Liachko I."/>
            <person name="Sullivan S."/>
            <person name="Sone E.D."/>
            <person name="Koren S."/>
            <person name="Silverstein K.A.T."/>
            <person name="Beckman K.B."/>
            <person name="Gohl D.M."/>
        </authorList>
    </citation>
    <scope>NUCLEOTIDE SEQUENCE</scope>
    <source>
        <strain evidence="3">Duluth1</strain>
        <tissue evidence="3">Whole animal</tissue>
    </source>
</reference>
<protein>
    <recommendedName>
        <fullName evidence="2">Protein preY, mitochondrial</fullName>
    </recommendedName>
</protein>
<sequence length="108" mass="11827">MALPMKRLAENATKLMKHWTSPSATACTRFYCQQAENGDVAAAKPFDTTLLKVLVCPVSKQPLRYDQTNNELISDSLGVAYPIRNGIPNLVPQDGRILDTQIPGAKPT</sequence>
<name>A0A9D4EEM9_DREPO</name>
<evidence type="ECO:0000313" key="3">
    <source>
        <dbReference type="EMBL" id="KAH3778298.1"/>
    </source>
</evidence>
<dbReference type="SUPFAM" id="SSF158997">
    <property type="entry name" value="Trm112p-like"/>
    <property type="match status" value="1"/>
</dbReference>
<comment type="caution">
    <text evidence="3">The sequence shown here is derived from an EMBL/GenBank/DDBJ whole genome shotgun (WGS) entry which is preliminary data.</text>
</comment>
<dbReference type="OrthoDB" id="1884515at2759"/>
<dbReference type="EMBL" id="JAIWYP010000009">
    <property type="protein sequence ID" value="KAH3778298.1"/>
    <property type="molecule type" value="Genomic_DNA"/>
</dbReference>
<evidence type="ECO:0000256" key="2">
    <source>
        <dbReference type="ARBA" id="ARBA00040939"/>
    </source>
</evidence>